<dbReference type="GO" id="GO:0016832">
    <property type="term" value="F:aldehyde-lyase activity"/>
    <property type="evidence" value="ECO:0007669"/>
    <property type="project" value="TreeGrafter"/>
</dbReference>
<dbReference type="Gene3D" id="3.20.20.60">
    <property type="entry name" value="Phosphoenolpyruvate-binding domains"/>
    <property type="match status" value="1"/>
</dbReference>
<dbReference type="EMBL" id="BARW01022240">
    <property type="protein sequence ID" value="GAI97192.1"/>
    <property type="molecule type" value="Genomic_DNA"/>
</dbReference>
<comment type="caution">
    <text evidence="5">The sequence shown here is derived from an EMBL/GenBank/DDBJ whole genome shotgun (WGS) entry which is preliminary data.</text>
</comment>
<name>X1SVU2_9ZZZZ</name>
<dbReference type="GO" id="GO:0005737">
    <property type="term" value="C:cytoplasm"/>
    <property type="evidence" value="ECO:0007669"/>
    <property type="project" value="TreeGrafter"/>
</dbReference>
<protein>
    <recommendedName>
        <fullName evidence="4">HpcH/HpaI aldolase/citrate lyase domain-containing protein</fullName>
    </recommendedName>
</protein>
<reference evidence="5" key="1">
    <citation type="journal article" date="2014" name="Front. Microbiol.">
        <title>High frequency of phylogenetically diverse reductive dehalogenase-homologous genes in deep subseafloor sedimentary metagenomes.</title>
        <authorList>
            <person name="Kawai M."/>
            <person name="Futagami T."/>
            <person name="Toyoda A."/>
            <person name="Takaki Y."/>
            <person name="Nishi S."/>
            <person name="Hori S."/>
            <person name="Arai W."/>
            <person name="Tsubouchi T."/>
            <person name="Morono Y."/>
            <person name="Uchiyama I."/>
            <person name="Ito T."/>
            <person name="Fujiyama A."/>
            <person name="Inagaki F."/>
            <person name="Takami H."/>
        </authorList>
    </citation>
    <scope>NUCLEOTIDE SEQUENCE</scope>
    <source>
        <strain evidence="5">Expedition CK06-06</strain>
    </source>
</reference>
<dbReference type="AlphaFoldDB" id="X1SVU2"/>
<dbReference type="InterPro" id="IPR005000">
    <property type="entry name" value="Aldolase/citrate-lyase_domain"/>
</dbReference>
<comment type="similarity">
    <text evidence="1">Belongs to the HpcH/HpaI aldolase family.</text>
</comment>
<evidence type="ECO:0000313" key="5">
    <source>
        <dbReference type="EMBL" id="GAI97192.1"/>
    </source>
</evidence>
<keyword evidence="3" id="KW-0456">Lyase</keyword>
<sequence length="54" mass="5976">MKKNRVKELWGEGEATVGIWLALGSPIVAEIISHIGFDWVVIDTEHGTINIETT</sequence>
<evidence type="ECO:0000259" key="4">
    <source>
        <dbReference type="Pfam" id="PF03328"/>
    </source>
</evidence>
<dbReference type="GO" id="GO:0046872">
    <property type="term" value="F:metal ion binding"/>
    <property type="evidence" value="ECO:0007669"/>
    <property type="project" value="UniProtKB-KW"/>
</dbReference>
<accession>X1SVU2</accession>
<feature type="domain" description="HpcH/HpaI aldolase/citrate lyase" evidence="4">
    <location>
        <begin position="17"/>
        <end position="48"/>
    </location>
</feature>
<keyword evidence="2" id="KW-0479">Metal-binding</keyword>
<gene>
    <name evidence="5" type="ORF">S12H4_37182</name>
</gene>
<dbReference type="InterPro" id="IPR050251">
    <property type="entry name" value="HpcH-HpaI_aldolase"/>
</dbReference>
<dbReference type="InterPro" id="IPR015813">
    <property type="entry name" value="Pyrv/PenolPyrv_kinase-like_dom"/>
</dbReference>
<evidence type="ECO:0000256" key="1">
    <source>
        <dbReference type="ARBA" id="ARBA00005568"/>
    </source>
</evidence>
<dbReference type="Pfam" id="PF03328">
    <property type="entry name" value="HpcH_HpaI"/>
    <property type="match status" value="1"/>
</dbReference>
<dbReference type="SUPFAM" id="SSF51621">
    <property type="entry name" value="Phosphoenolpyruvate/pyruvate domain"/>
    <property type="match status" value="1"/>
</dbReference>
<dbReference type="PANTHER" id="PTHR30502:SF0">
    <property type="entry name" value="PHOSPHOENOLPYRUVATE CARBOXYLASE FAMILY PROTEIN"/>
    <property type="match status" value="1"/>
</dbReference>
<evidence type="ECO:0000256" key="3">
    <source>
        <dbReference type="ARBA" id="ARBA00023239"/>
    </source>
</evidence>
<dbReference type="InterPro" id="IPR040442">
    <property type="entry name" value="Pyrv_kinase-like_dom_sf"/>
</dbReference>
<feature type="non-terminal residue" evidence="5">
    <location>
        <position position="54"/>
    </location>
</feature>
<evidence type="ECO:0000256" key="2">
    <source>
        <dbReference type="ARBA" id="ARBA00022723"/>
    </source>
</evidence>
<dbReference type="PANTHER" id="PTHR30502">
    <property type="entry name" value="2-KETO-3-DEOXY-L-RHAMNONATE ALDOLASE"/>
    <property type="match status" value="1"/>
</dbReference>
<organism evidence="5">
    <name type="scientific">marine sediment metagenome</name>
    <dbReference type="NCBI Taxonomy" id="412755"/>
    <lineage>
        <taxon>unclassified sequences</taxon>
        <taxon>metagenomes</taxon>
        <taxon>ecological metagenomes</taxon>
    </lineage>
</organism>
<proteinExistence type="inferred from homology"/>